<proteinExistence type="predicted"/>
<dbReference type="AlphaFoldDB" id="A0AAU8HSE2"/>
<dbReference type="RefSeq" id="WP_353892856.1">
    <property type="nucleotide sequence ID" value="NZ_CP159485.1"/>
</dbReference>
<reference evidence="2" key="1">
    <citation type="journal article" date="2018" name="Antonie Van Leeuwenhoek">
        <title>Proteinivorax hydrogeniformans sp. nov., an anaerobic, haloalkaliphilic bacterium fermenting proteinaceous compounds with high hydrogen production.</title>
        <authorList>
            <person name="Boltyanskaya Y."/>
            <person name="Detkova E."/>
            <person name="Pimenov N."/>
            <person name="Kevbrin V."/>
        </authorList>
    </citation>
    <scope>NUCLEOTIDE SEQUENCE</scope>
    <source>
        <strain evidence="2">Z-710</strain>
    </source>
</reference>
<name>A0AAU8HSE2_9FIRM</name>
<reference evidence="2" key="2">
    <citation type="submission" date="2024-06" db="EMBL/GenBank/DDBJ databases">
        <authorList>
            <person name="Petrova K.O."/>
            <person name="Toshchakov S.V."/>
            <person name="Boltjanskaja Y.V."/>
            <person name="Kevbrin V.V."/>
        </authorList>
    </citation>
    <scope>NUCLEOTIDE SEQUENCE</scope>
    <source>
        <strain evidence="2">Z-710</strain>
    </source>
</reference>
<sequence>MNKKILITLGILLGVIVVFAYLNLNDREERVLSQEEAKIFINFEDERVATVNFDDMLELAQHEFEVTLRSSSSPNKDNTYKGILMKDLLSKYDINLDDINQVITRAADGYTVALTQSEILDKDNVYIVYKENGEYLAPREDGGSGPYQVVIKQDQFGQRWNKFLMELDVN</sequence>
<dbReference type="Pfam" id="PF00174">
    <property type="entry name" value="Oxidored_molyb"/>
    <property type="match status" value="1"/>
</dbReference>
<feature type="domain" description="Oxidoreductase molybdopterin-binding" evidence="1">
    <location>
        <begin position="40"/>
        <end position="169"/>
    </location>
</feature>
<dbReference type="Gene3D" id="3.90.420.10">
    <property type="entry name" value="Oxidoreductase, molybdopterin-binding domain"/>
    <property type="match status" value="1"/>
</dbReference>
<evidence type="ECO:0000259" key="1">
    <source>
        <dbReference type="Pfam" id="PF00174"/>
    </source>
</evidence>
<organism evidence="2">
    <name type="scientific">Proteinivorax hydrogeniformans</name>
    <dbReference type="NCBI Taxonomy" id="1826727"/>
    <lineage>
        <taxon>Bacteria</taxon>
        <taxon>Bacillati</taxon>
        <taxon>Bacillota</taxon>
        <taxon>Clostridia</taxon>
        <taxon>Eubacteriales</taxon>
        <taxon>Proteinivoracaceae</taxon>
        <taxon>Proteinivorax</taxon>
    </lineage>
</organism>
<dbReference type="InterPro" id="IPR000572">
    <property type="entry name" value="OxRdtase_Mopterin-bd_dom"/>
</dbReference>
<dbReference type="EMBL" id="CP159485">
    <property type="protein sequence ID" value="XCI28286.1"/>
    <property type="molecule type" value="Genomic_DNA"/>
</dbReference>
<protein>
    <submittedName>
        <fullName evidence="2">Molybdopterin-dependent oxidoreductase</fullName>
    </submittedName>
</protein>
<dbReference type="SUPFAM" id="SSF56524">
    <property type="entry name" value="Oxidoreductase molybdopterin-binding domain"/>
    <property type="match status" value="1"/>
</dbReference>
<accession>A0AAU8HSE2</accession>
<gene>
    <name evidence="2" type="ORF">PRVXH_002239</name>
</gene>
<dbReference type="InterPro" id="IPR036374">
    <property type="entry name" value="OxRdtase_Mopterin-bd_sf"/>
</dbReference>
<evidence type="ECO:0000313" key="2">
    <source>
        <dbReference type="EMBL" id="XCI28286.1"/>
    </source>
</evidence>